<organism evidence="2 3">
    <name type="scientific">Panagrolaimus superbus</name>
    <dbReference type="NCBI Taxonomy" id="310955"/>
    <lineage>
        <taxon>Eukaryota</taxon>
        <taxon>Metazoa</taxon>
        <taxon>Ecdysozoa</taxon>
        <taxon>Nematoda</taxon>
        <taxon>Chromadorea</taxon>
        <taxon>Rhabditida</taxon>
        <taxon>Tylenchina</taxon>
        <taxon>Panagrolaimomorpha</taxon>
        <taxon>Panagrolaimoidea</taxon>
        <taxon>Panagrolaimidae</taxon>
        <taxon>Panagrolaimus</taxon>
    </lineage>
</organism>
<keyword evidence="1" id="KW-0472">Membrane</keyword>
<keyword evidence="2" id="KW-1185">Reference proteome</keyword>
<accession>A0A914YP25</accession>
<name>A0A914YP25_9BILA</name>
<dbReference type="AlphaFoldDB" id="A0A914YP25"/>
<evidence type="ECO:0000313" key="3">
    <source>
        <dbReference type="WBParaSite" id="PSU_v2.g19107.t1"/>
    </source>
</evidence>
<evidence type="ECO:0000256" key="1">
    <source>
        <dbReference type="SAM" id="Phobius"/>
    </source>
</evidence>
<reference evidence="3" key="1">
    <citation type="submission" date="2022-11" db="UniProtKB">
        <authorList>
            <consortium name="WormBaseParasite"/>
        </authorList>
    </citation>
    <scope>IDENTIFICATION</scope>
</reference>
<feature type="transmembrane region" description="Helical" evidence="1">
    <location>
        <begin position="127"/>
        <end position="149"/>
    </location>
</feature>
<dbReference type="WBParaSite" id="PSU_v2.g19107.t1">
    <property type="protein sequence ID" value="PSU_v2.g19107.t1"/>
    <property type="gene ID" value="PSU_v2.g19107"/>
</dbReference>
<proteinExistence type="predicted"/>
<protein>
    <submittedName>
        <fullName evidence="3">MARVEL domain-containing protein</fullName>
    </submittedName>
</protein>
<feature type="transmembrane region" description="Helical" evidence="1">
    <location>
        <begin position="71"/>
        <end position="91"/>
    </location>
</feature>
<sequence>MRCRSSVSQIGQQIYGVASLPFKRKYIFTRKESQIAMAPPSITTSTTTLAGSSSSPPIVITREHVGCKLKYLCAGFILFNFVYGTALFIASPAFSEIVVAYAFFFALHALAAITAAFGIYDQRDFLLYPYLIMTLPFIFISFLTFAFHLTSSYYCAFLKNSSNHTFNYPQTNHSLAFYDCSFFSPNEKGWHAIKFSALAAFTFLFVGIEKMIEFYCFRRLQHHLYRIKCPRIHATHTQTLRINEIIKNVENNDSDDDMIIYERNNRNFHIRGYPNVHDPPFGTSSHRRTIA</sequence>
<feature type="transmembrane region" description="Helical" evidence="1">
    <location>
        <begin position="97"/>
        <end position="120"/>
    </location>
</feature>
<keyword evidence="1" id="KW-0812">Transmembrane</keyword>
<feature type="transmembrane region" description="Helical" evidence="1">
    <location>
        <begin position="192"/>
        <end position="212"/>
    </location>
</feature>
<dbReference type="Proteomes" id="UP000887577">
    <property type="component" value="Unplaced"/>
</dbReference>
<evidence type="ECO:0000313" key="2">
    <source>
        <dbReference type="Proteomes" id="UP000887577"/>
    </source>
</evidence>
<keyword evidence="1" id="KW-1133">Transmembrane helix</keyword>